<evidence type="ECO:0000313" key="17">
    <source>
        <dbReference type="EnsemblMetazoa" id="XP_030846565"/>
    </source>
</evidence>
<evidence type="ECO:0000259" key="16">
    <source>
        <dbReference type="SMART" id="SM00642"/>
    </source>
</evidence>
<dbReference type="OrthoDB" id="550577at2759"/>
<keyword evidence="18" id="KW-1185">Reference proteome</keyword>
<dbReference type="GO" id="GO:0005615">
    <property type="term" value="C:extracellular space"/>
    <property type="evidence" value="ECO:0000318"/>
    <property type="project" value="GO_Central"/>
</dbReference>
<dbReference type="GeneID" id="591611"/>
<dbReference type="SUPFAM" id="SSF51445">
    <property type="entry name" value="(Trans)glycosidases"/>
    <property type="match status" value="1"/>
</dbReference>
<evidence type="ECO:0000256" key="7">
    <source>
        <dbReference type="ARBA" id="ARBA00022801"/>
    </source>
</evidence>
<evidence type="ECO:0000256" key="3">
    <source>
        <dbReference type="ARBA" id="ARBA00001923"/>
    </source>
</evidence>
<dbReference type="PRINTS" id="PR00110">
    <property type="entry name" value="ALPHAAMYLASE"/>
</dbReference>
<evidence type="ECO:0000313" key="18">
    <source>
        <dbReference type="Proteomes" id="UP000007110"/>
    </source>
</evidence>
<evidence type="ECO:0000256" key="11">
    <source>
        <dbReference type="ARBA" id="ARBA00023295"/>
    </source>
</evidence>
<feature type="domain" description="Alpha-amylase C-terminal" evidence="15">
    <location>
        <begin position="413"/>
        <end position="504"/>
    </location>
</feature>
<keyword evidence="14" id="KW-0732">Signal</keyword>
<dbReference type="EC" id="3.2.1.1" evidence="5 13"/>
<dbReference type="InterPro" id="IPR006047">
    <property type="entry name" value="GH13_cat_dom"/>
</dbReference>
<proteinExistence type="inferred from homology"/>
<evidence type="ECO:0000256" key="12">
    <source>
        <dbReference type="RuleBase" id="RU003615"/>
    </source>
</evidence>
<dbReference type="KEGG" id="spu:591611"/>
<keyword evidence="11 13" id="KW-0326">Glycosidase</keyword>
<keyword evidence="10 13" id="KW-0119">Carbohydrate metabolism</keyword>
<dbReference type="GO" id="GO:0005975">
    <property type="term" value="P:carbohydrate metabolic process"/>
    <property type="evidence" value="ECO:0000318"/>
    <property type="project" value="GO_Central"/>
</dbReference>
<dbReference type="AlphaFoldDB" id="A0A7M7P6J7"/>
<dbReference type="CDD" id="cd11317">
    <property type="entry name" value="AmyAc_bac_euk_AmyA"/>
    <property type="match status" value="1"/>
</dbReference>
<dbReference type="RefSeq" id="XP_030846565.1">
    <property type="nucleotide sequence ID" value="XM_030990705.1"/>
</dbReference>
<evidence type="ECO:0000256" key="2">
    <source>
        <dbReference type="ARBA" id="ARBA00001913"/>
    </source>
</evidence>
<dbReference type="Pfam" id="PF00128">
    <property type="entry name" value="Alpha-amylase"/>
    <property type="match status" value="1"/>
</dbReference>
<dbReference type="InterPro" id="IPR006046">
    <property type="entry name" value="Alpha_amylase"/>
</dbReference>
<comment type="similarity">
    <text evidence="4 12">Belongs to the glycosyl hydrolase 13 family.</text>
</comment>
<keyword evidence="6" id="KW-0479">Metal-binding</keyword>
<dbReference type="InParanoid" id="A0A7M7P6J7"/>
<dbReference type="SMART" id="SM00642">
    <property type="entry name" value="Aamy"/>
    <property type="match status" value="1"/>
</dbReference>
<evidence type="ECO:0000256" key="4">
    <source>
        <dbReference type="ARBA" id="ARBA00008061"/>
    </source>
</evidence>
<sequence>MSFQYSSILLLIGIAAANAARTDPNFMEGKTTVVHLFEWKWTDIVRECEEYLGPHEFAGVQVSPPMEHRVYPDGDVPYPWWQRYQPVSYKIESRSGTREQFADMVTRCNAAGVRVYVDAIVNHMAAVTTLDNSTYTFPDVPYSQEDFNVPKGLCNISTGEILSTSYVGSSYEVRYCNLLALADIYYGPDNDYYGRTKVVEYLNDLISLGVAGFRIDAAKHMLPSDLAGILDLLDDCTFGGRPWIYNEVIGVDDNEAIHVDEYYECGDVTEFKYCNEIAQFGRGTKAAAEYVDFGFDDKWTFMPSESAVVFVENHDNQRGHGAGGTILAFQEPLPYKKAVAFTLAWNYGTTRLMSSYEFENTDQGPPSNDNGVIDDVIINDRGTCDGGWVCEHRWQEIRNMVCFRNIAEGEAVENWWDNGENAIAFSRGDKGFFALNNEEFTVNEVLQTGLPQGTYCDIISGDTTVDGCSGLSVEVNADGTAAIMIVPSGREGNDATIALTREATSGRGLYEGCLFVSGAGTRLVANSTWISIILVLLLLK</sequence>
<dbReference type="Gene3D" id="3.20.20.80">
    <property type="entry name" value="Glycosidases"/>
    <property type="match status" value="1"/>
</dbReference>
<evidence type="ECO:0000256" key="9">
    <source>
        <dbReference type="ARBA" id="ARBA00023214"/>
    </source>
</evidence>
<feature type="signal peptide" evidence="14">
    <location>
        <begin position="1"/>
        <end position="19"/>
    </location>
</feature>
<dbReference type="OMA" id="PTITIRH"/>
<dbReference type="SUPFAM" id="SSF51011">
    <property type="entry name" value="Glycosyl hydrolase domain"/>
    <property type="match status" value="1"/>
</dbReference>
<reference evidence="18" key="1">
    <citation type="submission" date="2015-02" db="EMBL/GenBank/DDBJ databases">
        <title>Genome sequencing for Strongylocentrotus purpuratus.</title>
        <authorList>
            <person name="Murali S."/>
            <person name="Liu Y."/>
            <person name="Vee V."/>
            <person name="English A."/>
            <person name="Wang M."/>
            <person name="Skinner E."/>
            <person name="Han Y."/>
            <person name="Muzny D.M."/>
            <person name="Worley K.C."/>
            <person name="Gibbs R.A."/>
        </authorList>
    </citation>
    <scope>NUCLEOTIDE SEQUENCE</scope>
</reference>
<organism evidence="17 18">
    <name type="scientific">Strongylocentrotus purpuratus</name>
    <name type="common">Purple sea urchin</name>
    <dbReference type="NCBI Taxonomy" id="7668"/>
    <lineage>
        <taxon>Eukaryota</taxon>
        <taxon>Metazoa</taxon>
        <taxon>Echinodermata</taxon>
        <taxon>Eleutherozoa</taxon>
        <taxon>Echinozoa</taxon>
        <taxon>Echinoidea</taxon>
        <taxon>Euechinoidea</taxon>
        <taxon>Echinacea</taxon>
        <taxon>Camarodonta</taxon>
        <taxon>Echinidea</taxon>
        <taxon>Strongylocentrotidae</taxon>
        <taxon>Strongylocentrotus</taxon>
    </lineage>
</organism>
<accession>A0A7M7P6J7</accession>
<keyword evidence="8" id="KW-0106">Calcium</keyword>
<feature type="domain" description="Glycosyl hydrolase family 13 catalytic" evidence="16">
    <location>
        <begin position="31"/>
        <end position="404"/>
    </location>
</feature>
<comment type="cofactor">
    <cofactor evidence="2">
        <name>Ca(2+)</name>
        <dbReference type="ChEBI" id="CHEBI:29108"/>
    </cofactor>
</comment>
<comment type="cofactor">
    <cofactor evidence="3">
        <name>chloride</name>
        <dbReference type="ChEBI" id="CHEBI:17996"/>
    </cofactor>
</comment>
<dbReference type="InterPro" id="IPR006048">
    <property type="entry name" value="A-amylase/branching_C"/>
</dbReference>
<dbReference type="PANTHER" id="PTHR43447">
    <property type="entry name" value="ALPHA-AMYLASE"/>
    <property type="match status" value="1"/>
</dbReference>
<evidence type="ECO:0000256" key="6">
    <source>
        <dbReference type="ARBA" id="ARBA00022723"/>
    </source>
</evidence>
<evidence type="ECO:0000256" key="1">
    <source>
        <dbReference type="ARBA" id="ARBA00000548"/>
    </source>
</evidence>
<evidence type="ECO:0000256" key="5">
    <source>
        <dbReference type="ARBA" id="ARBA00012595"/>
    </source>
</evidence>
<keyword evidence="7 13" id="KW-0378">Hydrolase</keyword>
<dbReference type="SMART" id="SM00632">
    <property type="entry name" value="Aamy_C"/>
    <property type="match status" value="1"/>
</dbReference>
<dbReference type="GO" id="GO:0046872">
    <property type="term" value="F:metal ion binding"/>
    <property type="evidence" value="ECO:0007669"/>
    <property type="project" value="UniProtKB-KW"/>
</dbReference>
<comment type="catalytic activity">
    <reaction evidence="1 13">
        <text>Endohydrolysis of (1-&gt;4)-alpha-D-glucosidic linkages in polysaccharides containing three or more (1-&gt;4)-alpha-linked D-glucose units.</text>
        <dbReference type="EC" id="3.2.1.1"/>
    </reaction>
</comment>
<evidence type="ECO:0000256" key="14">
    <source>
        <dbReference type="SAM" id="SignalP"/>
    </source>
</evidence>
<keyword evidence="9" id="KW-0868">Chloride</keyword>
<protein>
    <recommendedName>
        <fullName evidence="5 13">Alpha-amylase</fullName>
        <ecNumber evidence="5 13">3.2.1.1</ecNumber>
    </recommendedName>
</protein>
<dbReference type="Proteomes" id="UP000007110">
    <property type="component" value="Unassembled WGS sequence"/>
</dbReference>
<evidence type="ECO:0000259" key="15">
    <source>
        <dbReference type="SMART" id="SM00632"/>
    </source>
</evidence>
<feature type="chain" id="PRO_5029691460" description="Alpha-amylase" evidence="14">
    <location>
        <begin position="20"/>
        <end position="540"/>
    </location>
</feature>
<dbReference type="InterPro" id="IPR013780">
    <property type="entry name" value="Glyco_hydro_b"/>
</dbReference>
<dbReference type="Gene3D" id="2.60.40.1180">
    <property type="entry name" value="Golgi alpha-mannosidase II"/>
    <property type="match status" value="1"/>
</dbReference>
<name>A0A7M7P6J7_STRPU</name>
<evidence type="ECO:0000256" key="10">
    <source>
        <dbReference type="ARBA" id="ARBA00023277"/>
    </source>
</evidence>
<reference evidence="17" key="2">
    <citation type="submission" date="2021-01" db="UniProtKB">
        <authorList>
            <consortium name="EnsemblMetazoa"/>
        </authorList>
    </citation>
    <scope>IDENTIFICATION</scope>
</reference>
<dbReference type="InterPro" id="IPR017853">
    <property type="entry name" value="GH"/>
</dbReference>
<dbReference type="Pfam" id="PF02806">
    <property type="entry name" value="Alpha-amylase_C"/>
    <property type="match status" value="1"/>
</dbReference>
<dbReference type="EnsemblMetazoa" id="XM_030990705">
    <property type="protein sequence ID" value="XP_030846565"/>
    <property type="gene ID" value="LOC591611"/>
</dbReference>
<evidence type="ECO:0000256" key="8">
    <source>
        <dbReference type="ARBA" id="ARBA00022837"/>
    </source>
</evidence>
<evidence type="ECO:0000256" key="13">
    <source>
        <dbReference type="RuleBase" id="RU361134"/>
    </source>
</evidence>
<dbReference type="GO" id="GO:0004556">
    <property type="term" value="F:alpha-amylase activity"/>
    <property type="evidence" value="ECO:0000318"/>
    <property type="project" value="GO_Central"/>
</dbReference>
<dbReference type="InterPro" id="IPR031319">
    <property type="entry name" value="A-amylase_C"/>
</dbReference>